<keyword evidence="8" id="KW-0732">Signal</keyword>
<dbReference type="InterPro" id="IPR038459">
    <property type="entry name" value="MT_TRM10-typ_sf"/>
</dbReference>
<dbReference type="InterPro" id="IPR028564">
    <property type="entry name" value="MT_TRM10-typ"/>
</dbReference>
<evidence type="ECO:0000256" key="6">
    <source>
        <dbReference type="SAM" id="Coils"/>
    </source>
</evidence>
<dbReference type="PANTHER" id="PTHR13563:SF13">
    <property type="entry name" value="TRNA METHYLTRANSFERASE 10 HOMOLOG A"/>
    <property type="match status" value="1"/>
</dbReference>
<reference evidence="10" key="1">
    <citation type="journal article" date="2014" name="Genome Biol. Evol.">
        <title>The secreted proteins of Achlya hypogyna and Thraustotheca clavata identify the ancestral oomycete secretome and reveal gene acquisitions by horizontal gene transfer.</title>
        <authorList>
            <person name="Misner I."/>
            <person name="Blouin N."/>
            <person name="Leonard G."/>
            <person name="Richards T.A."/>
            <person name="Lane C.E."/>
        </authorList>
    </citation>
    <scope>NUCLEOTIDE SEQUENCE</scope>
    <source>
        <strain evidence="10">ATCC 34112</strain>
    </source>
</reference>
<dbReference type="EMBL" id="KM038109">
    <property type="protein sequence ID" value="AIG55570.1"/>
    <property type="molecule type" value="Genomic_DNA"/>
</dbReference>
<protein>
    <recommendedName>
        <fullName evidence="1">tRNA (guanine(9)-N(1))-methyltransferase</fullName>
        <ecNumber evidence="1">2.1.1.221</ecNumber>
    </recommendedName>
</protein>
<dbReference type="PROSITE" id="PS51675">
    <property type="entry name" value="SAM_MT_TRM10"/>
    <property type="match status" value="1"/>
</dbReference>
<keyword evidence="4" id="KW-0949">S-adenosyl-L-methionine</keyword>
<dbReference type="GO" id="GO:0002939">
    <property type="term" value="P:tRNA N1-guanine methylation"/>
    <property type="evidence" value="ECO:0007669"/>
    <property type="project" value="TreeGrafter"/>
</dbReference>
<sequence>MRNPWTIAVAISAIVALAAIASWINEASDACAAEKKRSRQLRKQQRIEQRRNNIDERRKAKKLQHQAERQRVYKETKDVPQAEKQKNYEAKLALKQRKKEELEDKLNYAMATGLRVVVDLGFLQGQSLRVNATCDANYLINKNEQNSVIKQVGCAYGVMKRSEFPLLLSLHFASYHGDIAAICDKAGLNVWKATRHSEPIEELFPGESIVMLSPDSPNVLTEIDPKTIYVIGGIVDRTVRKSETLTKASRIRHIQTARFPVQEIFDVRSHVLNIDTVILSLLEFQNNQDWKTTFENTLPKRIFWT</sequence>
<feature type="compositionally biased region" description="Basic and acidic residues" evidence="7">
    <location>
        <begin position="45"/>
        <end position="58"/>
    </location>
</feature>
<accession>A0A0A7CM79</accession>
<evidence type="ECO:0000256" key="1">
    <source>
        <dbReference type="ARBA" id="ARBA00012797"/>
    </source>
</evidence>
<dbReference type="CDD" id="cd18089">
    <property type="entry name" value="SPOUT_Trm10-like"/>
    <property type="match status" value="1"/>
</dbReference>
<evidence type="ECO:0000256" key="8">
    <source>
        <dbReference type="SAM" id="SignalP"/>
    </source>
</evidence>
<evidence type="ECO:0000259" key="9">
    <source>
        <dbReference type="PROSITE" id="PS51675"/>
    </source>
</evidence>
<dbReference type="AlphaFoldDB" id="A0A0A7CM79"/>
<dbReference type="GO" id="GO:0000049">
    <property type="term" value="F:tRNA binding"/>
    <property type="evidence" value="ECO:0007669"/>
    <property type="project" value="TreeGrafter"/>
</dbReference>
<dbReference type="PANTHER" id="PTHR13563">
    <property type="entry name" value="TRNA (GUANINE-9-) METHYLTRANSFERASE"/>
    <property type="match status" value="1"/>
</dbReference>
<evidence type="ECO:0000256" key="2">
    <source>
        <dbReference type="ARBA" id="ARBA00022603"/>
    </source>
</evidence>
<proteinExistence type="predicted"/>
<keyword evidence="3" id="KW-0808">Transferase</keyword>
<evidence type="ECO:0000256" key="7">
    <source>
        <dbReference type="SAM" id="MobiDB-lite"/>
    </source>
</evidence>
<feature type="signal peptide" evidence="8">
    <location>
        <begin position="1"/>
        <end position="21"/>
    </location>
</feature>
<dbReference type="EC" id="2.1.1.221" evidence="1"/>
<feature type="domain" description="SAM-dependent MTase TRM10-type" evidence="9">
    <location>
        <begin position="110"/>
        <end position="305"/>
    </location>
</feature>
<organism evidence="10">
    <name type="scientific">Thraustotheca clavata</name>
    <dbReference type="NCBI Taxonomy" id="74557"/>
    <lineage>
        <taxon>Eukaryota</taxon>
        <taxon>Sar</taxon>
        <taxon>Stramenopiles</taxon>
        <taxon>Oomycota</taxon>
        <taxon>Saprolegniomycetes</taxon>
        <taxon>Saprolegniales</taxon>
        <taxon>Achlyaceae</taxon>
        <taxon>Thraustotheca</taxon>
    </lineage>
</organism>
<name>A0A0A7CM79_9STRA</name>
<feature type="region of interest" description="Disordered" evidence="7">
    <location>
        <begin position="37"/>
        <end position="67"/>
    </location>
</feature>
<dbReference type="GO" id="GO:0052905">
    <property type="term" value="F:tRNA (guanosine(9)-N1)-methyltransferase activity"/>
    <property type="evidence" value="ECO:0007669"/>
    <property type="project" value="UniProtKB-EC"/>
</dbReference>
<evidence type="ECO:0000256" key="3">
    <source>
        <dbReference type="ARBA" id="ARBA00022679"/>
    </source>
</evidence>
<keyword evidence="2" id="KW-0489">Methyltransferase</keyword>
<dbReference type="GO" id="GO:0005634">
    <property type="term" value="C:nucleus"/>
    <property type="evidence" value="ECO:0007669"/>
    <property type="project" value="TreeGrafter"/>
</dbReference>
<dbReference type="Gene3D" id="3.40.1280.30">
    <property type="match status" value="1"/>
</dbReference>
<evidence type="ECO:0000256" key="4">
    <source>
        <dbReference type="ARBA" id="ARBA00022691"/>
    </source>
</evidence>
<comment type="catalytic activity">
    <reaction evidence="5">
        <text>guanosine(9) in tRNA + S-adenosyl-L-methionine = N(1)-methylguanosine(9) in tRNA + S-adenosyl-L-homocysteine + H(+)</text>
        <dbReference type="Rhea" id="RHEA:43156"/>
        <dbReference type="Rhea" id="RHEA-COMP:10367"/>
        <dbReference type="Rhea" id="RHEA-COMP:10368"/>
        <dbReference type="ChEBI" id="CHEBI:15378"/>
        <dbReference type="ChEBI" id="CHEBI:57856"/>
        <dbReference type="ChEBI" id="CHEBI:59789"/>
        <dbReference type="ChEBI" id="CHEBI:73542"/>
        <dbReference type="ChEBI" id="CHEBI:74269"/>
        <dbReference type="EC" id="2.1.1.221"/>
    </reaction>
</comment>
<feature type="chain" id="PRO_5002026696" description="tRNA (guanine(9)-N(1))-methyltransferase" evidence="8">
    <location>
        <begin position="22"/>
        <end position="305"/>
    </location>
</feature>
<dbReference type="InterPro" id="IPR007356">
    <property type="entry name" value="tRNA_m1G_MeTrfase_euk"/>
</dbReference>
<evidence type="ECO:0000256" key="5">
    <source>
        <dbReference type="ARBA" id="ARBA00048434"/>
    </source>
</evidence>
<feature type="coiled-coil region" evidence="6">
    <location>
        <begin position="85"/>
        <end position="112"/>
    </location>
</feature>
<evidence type="ECO:0000313" key="10">
    <source>
        <dbReference type="EMBL" id="AIG55570.1"/>
    </source>
</evidence>
<keyword evidence="6" id="KW-0175">Coiled coil</keyword>